<dbReference type="PRINTS" id="PR01021">
    <property type="entry name" value="OMPADOMAIN"/>
</dbReference>
<dbReference type="HOGENOM" id="CLU_016890_6_0_7"/>
<dbReference type="Gene3D" id="3.30.1330.60">
    <property type="entry name" value="OmpA-like domain"/>
    <property type="match status" value="1"/>
</dbReference>
<dbReference type="PANTHER" id="PTHR30329">
    <property type="entry name" value="STATOR ELEMENT OF FLAGELLAR MOTOR COMPLEX"/>
    <property type="match status" value="1"/>
</dbReference>
<organism evidence="6 7">
    <name type="scientific">Syntrophotalea carbinolica (strain DSM 2380 / NBRC 103641 / GraBd1)</name>
    <name type="common">Pelobacter carbinolicus</name>
    <dbReference type="NCBI Taxonomy" id="338963"/>
    <lineage>
        <taxon>Bacteria</taxon>
        <taxon>Pseudomonadati</taxon>
        <taxon>Thermodesulfobacteriota</taxon>
        <taxon>Desulfuromonadia</taxon>
        <taxon>Desulfuromonadales</taxon>
        <taxon>Syntrophotaleaceae</taxon>
        <taxon>Syntrophotalea</taxon>
    </lineage>
</organism>
<name>Q3A2K2_SYNC1</name>
<keyword evidence="3" id="KW-0998">Cell outer membrane</keyword>
<reference evidence="7" key="1">
    <citation type="submission" date="2005-10" db="EMBL/GenBank/DDBJ databases">
        <title>Complete sequence of Pelobacter carbinolicus DSM 2380.</title>
        <authorList>
            <person name="Copeland A."/>
            <person name="Lucas S."/>
            <person name="Lapidus A."/>
            <person name="Barry K."/>
            <person name="Detter J.C."/>
            <person name="Glavina T."/>
            <person name="Hammon N."/>
            <person name="Israni S."/>
            <person name="Pitluck S."/>
            <person name="Chertkov O."/>
            <person name="Schmutz J."/>
            <person name="Larimer F."/>
            <person name="Land M."/>
            <person name="Kyrpides N."/>
            <person name="Ivanova N."/>
            <person name="Richardson P."/>
        </authorList>
    </citation>
    <scope>NUCLEOTIDE SEQUENCE [LARGE SCALE GENOMIC DNA]</scope>
    <source>
        <strain evidence="7">DSM 2380 / NBRC 103641 / GraBd1</strain>
    </source>
</reference>
<dbReference type="PANTHER" id="PTHR30329:SF21">
    <property type="entry name" value="LIPOPROTEIN YIAD-RELATED"/>
    <property type="match status" value="1"/>
</dbReference>
<evidence type="ECO:0000256" key="4">
    <source>
        <dbReference type="PROSITE-ProRule" id="PRU00473"/>
    </source>
</evidence>
<gene>
    <name evidence="6" type="ordered locus">Pcar_2166</name>
</gene>
<dbReference type="SUPFAM" id="SSF103088">
    <property type="entry name" value="OmpA-like"/>
    <property type="match status" value="1"/>
</dbReference>
<dbReference type="AlphaFoldDB" id="Q3A2K2"/>
<dbReference type="Pfam" id="PF00691">
    <property type="entry name" value="OmpA"/>
    <property type="match status" value="1"/>
</dbReference>
<sequence>MKRFLTVVAVLSLVAAGCSQPMTRTQKGTAIGAGAGAAVGAGLGQLIGGDTEGTLIGAGIGAALGGTVGGFYANYMEKQEQAMRQQLAGVEGASIQRDAEVLAVTFKSDVLFDVNSYSVKSGGYDELQRVAGVLNNYPQTSIQIAGHTDSTGSEQYNMQLSRQRAEAVKNVLVGYGVAPARLMTVGYGESKPIASNANEAGRQINRRVAITITPNQQQMSTQPY</sequence>
<proteinExistence type="predicted"/>
<keyword evidence="6" id="KW-0449">Lipoprotein</keyword>
<dbReference type="GO" id="GO:0009279">
    <property type="term" value="C:cell outer membrane"/>
    <property type="evidence" value="ECO:0007669"/>
    <property type="project" value="UniProtKB-SubCell"/>
</dbReference>
<evidence type="ECO:0000256" key="2">
    <source>
        <dbReference type="ARBA" id="ARBA00023136"/>
    </source>
</evidence>
<evidence type="ECO:0000313" key="6">
    <source>
        <dbReference type="EMBL" id="ABA89405.1"/>
    </source>
</evidence>
<dbReference type="InterPro" id="IPR006664">
    <property type="entry name" value="OMP_bac"/>
</dbReference>
<comment type="subcellular location">
    <subcellularLocation>
        <location evidence="1">Cell outer membrane</location>
    </subcellularLocation>
</comment>
<dbReference type="PROSITE" id="PS51257">
    <property type="entry name" value="PROKAR_LIPOPROTEIN"/>
    <property type="match status" value="1"/>
</dbReference>
<keyword evidence="7" id="KW-1185">Reference proteome</keyword>
<evidence type="ECO:0000256" key="1">
    <source>
        <dbReference type="ARBA" id="ARBA00004442"/>
    </source>
</evidence>
<dbReference type="KEGG" id="pca:Pcar_2166"/>
<dbReference type="InterPro" id="IPR036737">
    <property type="entry name" value="OmpA-like_sf"/>
</dbReference>
<dbReference type="InterPro" id="IPR039567">
    <property type="entry name" value="Gly-zipper"/>
</dbReference>
<dbReference type="PROSITE" id="PS51123">
    <property type="entry name" value="OMPA_2"/>
    <property type="match status" value="1"/>
</dbReference>
<dbReference type="InterPro" id="IPR006665">
    <property type="entry name" value="OmpA-like"/>
</dbReference>
<dbReference type="CDD" id="cd07185">
    <property type="entry name" value="OmpA_C-like"/>
    <property type="match status" value="1"/>
</dbReference>
<dbReference type="OrthoDB" id="9805566at2"/>
<dbReference type="eggNOG" id="COG2885">
    <property type="taxonomic scope" value="Bacteria"/>
</dbReference>
<feature type="domain" description="OmpA-like" evidence="5">
    <location>
        <begin position="99"/>
        <end position="216"/>
    </location>
</feature>
<dbReference type="Pfam" id="PF13488">
    <property type="entry name" value="Gly-zipper_Omp"/>
    <property type="match status" value="1"/>
</dbReference>
<keyword evidence="2 4" id="KW-0472">Membrane</keyword>
<evidence type="ECO:0000256" key="3">
    <source>
        <dbReference type="ARBA" id="ARBA00023237"/>
    </source>
</evidence>
<dbReference type="Proteomes" id="UP000002534">
    <property type="component" value="Chromosome"/>
</dbReference>
<evidence type="ECO:0000313" key="7">
    <source>
        <dbReference type="Proteomes" id="UP000002534"/>
    </source>
</evidence>
<dbReference type="InterPro" id="IPR050330">
    <property type="entry name" value="Bact_OuterMem_StrucFunc"/>
</dbReference>
<dbReference type="RefSeq" id="WP_011341918.1">
    <property type="nucleotide sequence ID" value="NC_007498.2"/>
</dbReference>
<accession>Q3A2K2</accession>
<dbReference type="EMBL" id="CP000142">
    <property type="protein sequence ID" value="ABA89405.1"/>
    <property type="molecule type" value="Genomic_DNA"/>
</dbReference>
<protein>
    <submittedName>
        <fullName evidence="6">Peptidoglycan-binding inner membrane lipoprotein YiaD, OmpA family</fullName>
    </submittedName>
</protein>
<reference evidence="6 7" key="2">
    <citation type="journal article" date="2012" name="BMC Genomics">
        <title>The genome of Pelobacter carbinolicus reveals surprising metabolic capabilities and physiological features.</title>
        <authorList>
            <person name="Aklujkar M."/>
            <person name="Haveman S.A."/>
            <person name="Didonato R.Jr."/>
            <person name="Chertkov O."/>
            <person name="Han C.S."/>
            <person name="Land M.L."/>
            <person name="Brown P."/>
            <person name="Lovley D.R."/>
        </authorList>
    </citation>
    <scope>NUCLEOTIDE SEQUENCE [LARGE SCALE GENOMIC DNA]</scope>
    <source>
        <strain evidence="7">DSM 2380 / NBRC 103641 / GraBd1</strain>
    </source>
</reference>
<dbReference type="STRING" id="338963.Pcar_2166"/>
<evidence type="ECO:0000259" key="5">
    <source>
        <dbReference type="PROSITE" id="PS51123"/>
    </source>
</evidence>